<evidence type="ECO:0000256" key="1">
    <source>
        <dbReference type="SAM" id="Phobius"/>
    </source>
</evidence>
<feature type="transmembrane region" description="Helical" evidence="1">
    <location>
        <begin position="37"/>
        <end position="56"/>
    </location>
</feature>
<feature type="non-terminal residue" evidence="2">
    <location>
        <position position="1"/>
    </location>
</feature>
<organism evidence="2 3">
    <name type="scientific">Rhodococcus oxybenzonivorans</name>
    <dbReference type="NCBI Taxonomy" id="1990687"/>
    <lineage>
        <taxon>Bacteria</taxon>
        <taxon>Bacillati</taxon>
        <taxon>Actinomycetota</taxon>
        <taxon>Actinomycetes</taxon>
        <taxon>Mycobacteriales</taxon>
        <taxon>Nocardiaceae</taxon>
        <taxon>Rhodococcus</taxon>
    </lineage>
</organism>
<protein>
    <submittedName>
        <fullName evidence="2">Cation acetate symporter</fullName>
    </submittedName>
</protein>
<feature type="transmembrane region" description="Helical" evidence="1">
    <location>
        <begin position="7"/>
        <end position="25"/>
    </location>
</feature>
<keyword evidence="1" id="KW-1133">Transmembrane helix</keyword>
<sequence length="94" mass="9560">GAGAGMTAGGLVAGTAAAVVVVGGVPDDIADGWPAAMVAYPAAVSVPLAFATMVLVSKMTKRQIPADLSRIFTRMHAPERLGVGSDRERELRSP</sequence>
<accession>A0AAE4UZB5</accession>
<dbReference type="AlphaFoldDB" id="A0AAE4UZB5"/>
<evidence type="ECO:0000313" key="3">
    <source>
        <dbReference type="Proteomes" id="UP001185863"/>
    </source>
</evidence>
<gene>
    <name evidence="2" type="ORF">R4315_15045</name>
</gene>
<keyword evidence="1" id="KW-0472">Membrane</keyword>
<proteinExistence type="predicted"/>
<dbReference type="EMBL" id="JAWLUP010000033">
    <property type="protein sequence ID" value="MDV7265845.1"/>
    <property type="molecule type" value="Genomic_DNA"/>
</dbReference>
<comment type="caution">
    <text evidence="2">The sequence shown here is derived from an EMBL/GenBank/DDBJ whole genome shotgun (WGS) entry which is preliminary data.</text>
</comment>
<dbReference type="Proteomes" id="UP001185863">
    <property type="component" value="Unassembled WGS sequence"/>
</dbReference>
<evidence type="ECO:0000313" key="2">
    <source>
        <dbReference type="EMBL" id="MDV7265845.1"/>
    </source>
</evidence>
<keyword evidence="1" id="KW-0812">Transmembrane</keyword>
<reference evidence="2" key="1">
    <citation type="submission" date="2023-10" db="EMBL/GenBank/DDBJ databases">
        <title>Development of a sustainable strategy for remediation of hydrocarbon-contaminated territories based on the waste exchange concept.</title>
        <authorList>
            <person name="Krivoruchko A."/>
        </authorList>
    </citation>
    <scope>NUCLEOTIDE SEQUENCE</scope>
    <source>
        <strain evidence="2">IEGM 68</strain>
    </source>
</reference>
<name>A0AAE4UZB5_9NOCA</name>